<evidence type="ECO:0000256" key="22">
    <source>
        <dbReference type="RuleBase" id="RU362081"/>
    </source>
</evidence>
<dbReference type="InterPro" id="IPR027256">
    <property type="entry name" value="P-typ_ATPase_IB"/>
</dbReference>
<dbReference type="SUPFAM" id="SSF56784">
    <property type="entry name" value="HAD-like"/>
    <property type="match status" value="1"/>
</dbReference>
<dbReference type="Pfam" id="PF00122">
    <property type="entry name" value="E1-E2_ATPase"/>
    <property type="match status" value="1"/>
</dbReference>
<feature type="transmembrane region" description="Helical" evidence="22">
    <location>
        <begin position="174"/>
        <end position="196"/>
    </location>
</feature>
<dbReference type="SUPFAM" id="SSF81665">
    <property type="entry name" value="Calcium ATPase, transmembrane domain M"/>
    <property type="match status" value="1"/>
</dbReference>
<keyword evidence="6 22" id="KW-1003">Cell membrane</keyword>
<keyword evidence="25" id="KW-1185">Reference proteome</keyword>
<evidence type="ECO:0000256" key="4">
    <source>
        <dbReference type="ARBA" id="ARBA00015102"/>
    </source>
</evidence>
<dbReference type="SUPFAM" id="SSF55008">
    <property type="entry name" value="HMA, heavy metal-associated domain"/>
    <property type="match status" value="2"/>
</dbReference>
<dbReference type="Gene3D" id="3.30.70.100">
    <property type="match status" value="2"/>
</dbReference>
<dbReference type="RefSeq" id="WP_008825562.1">
    <property type="nucleotide sequence ID" value="NZ_AFNU02000013.1"/>
</dbReference>
<feature type="transmembrane region" description="Helical" evidence="22">
    <location>
        <begin position="417"/>
        <end position="436"/>
    </location>
</feature>
<accession>F7PW97</accession>
<dbReference type="GO" id="GO:0055070">
    <property type="term" value="P:copper ion homeostasis"/>
    <property type="evidence" value="ECO:0007669"/>
    <property type="project" value="TreeGrafter"/>
</dbReference>
<evidence type="ECO:0000256" key="7">
    <source>
        <dbReference type="ARBA" id="ARBA00022692"/>
    </source>
</evidence>
<evidence type="ECO:0000259" key="23">
    <source>
        <dbReference type="PROSITE" id="PS50846"/>
    </source>
</evidence>
<dbReference type="InterPro" id="IPR001757">
    <property type="entry name" value="P_typ_ATPase"/>
</dbReference>
<dbReference type="Pfam" id="PF00403">
    <property type="entry name" value="HMA"/>
    <property type="match status" value="2"/>
</dbReference>
<keyword evidence="17" id="KW-0406">Ion transport</keyword>
<dbReference type="SFLD" id="SFLDS00003">
    <property type="entry name" value="Haloacid_Dehalogenase"/>
    <property type="match status" value="1"/>
</dbReference>
<dbReference type="PANTHER" id="PTHR43520">
    <property type="entry name" value="ATP7, ISOFORM B"/>
    <property type="match status" value="1"/>
</dbReference>
<evidence type="ECO:0000256" key="14">
    <source>
        <dbReference type="ARBA" id="ARBA00022967"/>
    </source>
</evidence>
<feature type="transmembrane region" description="Helical" evidence="22">
    <location>
        <begin position="777"/>
        <end position="797"/>
    </location>
</feature>
<evidence type="ECO:0000313" key="25">
    <source>
        <dbReference type="Proteomes" id="UP000005707"/>
    </source>
</evidence>
<dbReference type="GO" id="GO:0005524">
    <property type="term" value="F:ATP binding"/>
    <property type="evidence" value="ECO:0007669"/>
    <property type="project" value="UniProtKB-UniRule"/>
</dbReference>
<evidence type="ECO:0000256" key="18">
    <source>
        <dbReference type="ARBA" id="ARBA00023136"/>
    </source>
</evidence>
<dbReference type="GO" id="GO:0140581">
    <property type="term" value="F:P-type monovalent copper transporter activity"/>
    <property type="evidence" value="ECO:0007669"/>
    <property type="project" value="UniProtKB-EC"/>
</dbReference>
<dbReference type="STRING" id="1033810.HLPCO_002685"/>
<keyword evidence="9" id="KW-0677">Repeat</keyword>
<protein>
    <recommendedName>
        <fullName evidence="4">Copper-exporting P-type ATPase</fullName>
        <ecNumber evidence="3">7.2.2.8</ecNumber>
    </recommendedName>
    <alternativeName>
        <fullName evidence="19">Copper-exporting P-type ATPase A</fullName>
    </alternativeName>
    <alternativeName>
        <fullName evidence="20">Cu(+)-exporting ATPase</fullName>
    </alternativeName>
</protein>
<evidence type="ECO:0000256" key="10">
    <source>
        <dbReference type="ARBA" id="ARBA00022741"/>
    </source>
</evidence>
<evidence type="ECO:0000313" key="24">
    <source>
        <dbReference type="EMBL" id="ERJ11245.1"/>
    </source>
</evidence>
<proteinExistence type="inferred from homology"/>
<dbReference type="GO" id="GO:0005507">
    <property type="term" value="F:copper ion binding"/>
    <property type="evidence" value="ECO:0007669"/>
    <property type="project" value="InterPro"/>
</dbReference>
<keyword evidence="15 22" id="KW-1133">Transmembrane helix</keyword>
<dbReference type="InterPro" id="IPR017969">
    <property type="entry name" value="Heavy-metal-associated_CS"/>
</dbReference>
<dbReference type="SUPFAM" id="SSF81653">
    <property type="entry name" value="Calcium ATPase, transduction domain A"/>
    <property type="match status" value="1"/>
</dbReference>
<dbReference type="CDD" id="cd00371">
    <property type="entry name" value="HMA"/>
    <property type="match status" value="2"/>
</dbReference>
<keyword evidence="18 22" id="KW-0472">Membrane</keyword>
<dbReference type="EMBL" id="AFNU02000013">
    <property type="protein sequence ID" value="ERJ11245.1"/>
    <property type="molecule type" value="Genomic_DNA"/>
</dbReference>
<dbReference type="PRINTS" id="PR00943">
    <property type="entry name" value="CUATPASE"/>
</dbReference>
<feature type="transmembrane region" description="Helical" evidence="22">
    <location>
        <begin position="202"/>
        <end position="219"/>
    </location>
</feature>
<dbReference type="GO" id="GO:0005886">
    <property type="term" value="C:plasma membrane"/>
    <property type="evidence" value="ECO:0007669"/>
    <property type="project" value="UniProtKB-SubCell"/>
</dbReference>
<dbReference type="FunFam" id="2.70.150.10:FF:000020">
    <property type="entry name" value="Copper-exporting P-type ATPase A"/>
    <property type="match status" value="1"/>
</dbReference>
<dbReference type="EC" id="7.2.2.8" evidence="3"/>
<dbReference type="InterPro" id="IPR059000">
    <property type="entry name" value="ATPase_P-type_domA"/>
</dbReference>
<keyword evidence="8 22" id="KW-0479">Metal-binding</keyword>
<keyword evidence="10 22" id="KW-0547">Nucleotide-binding</keyword>
<evidence type="ECO:0000256" key="17">
    <source>
        <dbReference type="ARBA" id="ARBA00023065"/>
    </source>
</evidence>
<dbReference type="InterPro" id="IPR044492">
    <property type="entry name" value="P_typ_ATPase_HD_dom"/>
</dbReference>
<evidence type="ECO:0000256" key="13">
    <source>
        <dbReference type="ARBA" id="ARBA00022842"/>
    </source>
</evidence>
<dbReference type="Gene3D" id="3.40.1110.10">
    <property type="entry name" value="Calcium-transporting ATPase, cytoplasmic domain N"/>
    <property type="match status" value="1"/>
</dbReference>
<evidence type="ECO:0000256" key="9">
    <source>
        <dbReference type="ARBA" id="ARBA00022737"/>
    </source>
</evidence>
<dbReference type="AlphaFoldDB" id="F7PW97"/>
<dbReference type="InParanoid" id="F7PW97"/>
<dbReference type="InterPro" id="IPR006121">
    <property type="entry name" value="HMA_dom"/>
</dbReference>
<evidence type="ECO:0000256" key="6">
    <source>
        <dbReference type="ARBA" id="ARBA00022475"/>
    </source>
</evidence>
<comment type="similarity">
    <text evidence="2 22">Belongs to the cation transport ATPase (P-type) (TC 3.A.3) family. Type IB subfamily.</text>
</comment>
<dbReference type="InterPro" id="IPR006122">
    <property type="entry name" value="HMA_Cu_ion-bd"/>
</dbReference>
<dbReference type="SFLD" id="SFLDF00027">
    <property type="entry name" value="p-type_atpase"/>
    <property type="match status" value="1"/>
</dbReference>
<evidence type="ECO:0000256" key="3">
    <source>
        <dbReference type="ARBA" id="ARBA00012517"/>
    </source>
</evidence>
<evidence type="ECO:0000256" key="12">
    <source>
        <dbReference type="ARBA" id="ARBA00022840"/>
    </source>
</evidence>
<comment type="caution">
    <text evidence="24">The sequence shown here is derived from an EMBL/GenBank/DDBJ whole genome shotgun (WGS) entry which is preliminary data.</text>
</comment>
<feature type="transmembrane region" description="Helical" evidence="22">
    <location>
        <begin position="456"/>
        <end position="482"/>
    </location>
</feature>
<dbReference type="NCBIfam" id="TIGR00003">
    <property type="entry name" value="copper ion binding protein"/>
    <property type="match status" value="2"/>
</dbReference>
<name>F7PW97_9MOLU</name>
<feature type="domain" description="HMA" evidence="23">
    <location>
        <begin position="79"/>
        <end position="145"/>
    </location>
</feature>
<comment type="subcellular location">
    <subcellularLocation>
        <location evidence="1">Cell membrane</location>
        <topology evidence="1">Multi-pass membrane protein</topology>
    </subcellularLocation>
</comment>
<dbReference type="PROSITE" id="PS50846">
    <property type="entry name" value="HMA_2"/>
    <property type="match status" value="2"/>
</dbReference>
<dbReference type="InterPro" id="IPR023299">
    <property type="entry name" value="ATPase_P-typ_cyto_dom_N"/>
</dbReference>
<dbReference type="PRINTS" id="PR00119">
    <property type="entry name" value="CATATPASE"/>
</dbReference>
<dbReference type="PRINTS" id="PR00942">
    <property type="entry name" value="CUATPASEI"/>
</dbReference>
<organism evidence="24 25">
    <name type="scientific">Haloplasma contractile SSD-17B</name>
    <dbReference type="NCBI Taxonomy" id="1033810"/>
    <lineage>
        <taxon>Bacteria</taxon>
        <taxon>Bacillati</taxon>
        <taxon>Mycoplasmatota</taxon>
        <taxon>Mollicutes</taxon>
        <taxon>Haloplasmatales</taxon>
        <taxon>Haloplasmataceae</taxon>
        <taxon>Haloplasma</taxon>
    </lineage>
</organism>
<evidence type="ECO:0000256" key="19">
    <source>
        <dbReference type="ARBA" id="ARBA00029719"/>
    </source>
</evidence>
<evidence type="ECO:0000256" key="15">
    <source>
        <dbReference type="ARBA" id="ARBA00022989"/>
    </source>
</evidence>
<dbReference type="InterPro" id="IPR023298">
    <property type="entry name" value="ATPase_P-typ_TM_dom_sf"/>
</dbReference>
<dbReference type="FunFam" id="3.30.70.100:FF:000005">
    <property type="entry name" value="Copper-exporting P-type ATPase A"/>
    <property type="match status" value="2"/>
</dbReference>
<dbReference type="InterPro" id="IPR018303">
    <property type="entry name" value="ATPase_P-typ_P_site"/>
</dbReference>
<dbReference type="PANTHER" id="PTHR43520:SF8">
    <property type="entry name" value="P-TYPE CU(+) TRANSPORTER"/>
    <property type="match status" value="1"/>
</dbReference>
<dbReference type="InterPro" id="IPR023214">
    <property type="entry name" value="HAD_sf"/>
</dbReference>
<dbReference type="Gene3D" id="2.70.150.10">
    <property type="entry name" value="Calcium-transporting ATPase, cytoplasmic transduction domain A"/>
    <property type="match status" value="1"/>
</dbReference>
<dbReference type="NCBIfam" id="TIGR01494">
    <property type="entry name" value="ATPase_P-type"/>
    <property type="match status" value="2"/>
</dbReference>
<gene>
    <name evidence="24" type="ORF">HLPCO_002685</name>
</gene>
<keyword evidence="12 22" id="KW-0067">ATP-binding</keyword>
<dbReference type="GO" id="GO:0043682">
    <property type="term" value="F:P-type divalent copper transporter activity"/>
    <property type="evidence" value="ECO:0007669"/>
    <property type="project" value="TreeGrafter"/>
</dbReference>
<dbReference type="Pfam" id="PF00702">
    <property type="entry name" value="Hydrolase"/>
    <property type="match status" value="1"/>
</dbReference>
<evidence type="ECO:0000256" key="1">
    <source>
        <dbReference type="ARBA" id="ARBA00004651"/>
    </source>
</evidence>
<keyword evidence="7 22" id="KW-0812">Transmembrane</keyword>
<dbReference type="Proteomes" id="UP000005707">
    <property type="component" value="Unassembled WGS sequence"/>
</dbReference>
<keyword evidence="5" id="KW-0813">Transport</keyword>
<dbReference type="InterPro" id="IPR036412">
    <property type="entry name" value="HAD-like_sf"/>
</dbReference>
<dbReference type="PROSITE" id="PS00154">
    <property type="entry name" value="ATPASE_E1_E2"/>
    <property type="match status" value="1"/>
</dbReference>
<dbReference type="InterPro" id="IPR008250">
    <property type="entry name" value="ATPase_P-typ_transduc_dom_A_sf"/>
</dbReference>
<dbReference type="GO" id="GO:0016887">
    <property type="term" value="F:ATP hydrolysis activity"/>
    <property type="evidence" value="ECO:0007669"/>
    <property type="project" value="InterPro"/>
</dbReference>
<evidence type="ECO:0000256" key="11">
    <source>
        <dbReference type="ARBA" id="ARBA00022796"/>
    </source>
</evidence>
<comment type="catalytic activity">
    <reaction evidence="21">
        <text>Cu(+)(in) + ATP + H2O = Cu(+)(out) + ADP + phosphate + H(+)</text>
        <dbReference type="Rhea" id="RHEA:25792"/>
        <dbReference type="ChEBI" id="CHEBI:15377"/>
        <dbReference type="ChEBI" id="CHEBI:15378"/>
        <dbReference type="ChEBI" id="CHEBI:30616"/>
        <dbReference type="ChEBI" id="CHEBI:43474"/>
        <dbReference type="ChEBI" id="CHEBI:49552"/>
        <dbReference type="ChEBI" id="CHEBI:456216"/>
        <dbReference type="EC" id="7.2.2.8"/>
    </reaction>
</comment>
<dbReference type="PROSITE" id="PS01047">
    <property type="entry name" value="HMA_1"/>
    <property type="match status" value="1"/>
</dbReference>
<dbReference type="Gene3D" id="3.40.50.1000">
    <property type="entry name" value="HAD superfamily/HAD-like"/>
    <property type="match status" value="1"/>
</dbReference>
<feature type="domain" description="HMA" evidence="23">
    <location>
        <begin position="9"/>
        <end position="75"/>
    </location>
</feature>
<feature type="transmembrane region" description="Helical" evidence="22">
    <location>
        <begin position="263"/>
        <end position="280"/>
    </location>
</feature>
<evidence type="ECO:0000256" key="8">
    <source>
        <dbReference type="ARBA" id="ARBA00022723"/>
    </source>
</evidence>
<evidence type="ECO:0000256" key="20">
    <source>
        <dbReference type="ARBA" id="ARBA00033239"/>
    </source>
</evidence>
<sequence>MSDSMKNVQKKTIQIEGMSCASCAQSIEKALNKTEGVHEAQVNFAAEKAYVQYDSSTVDESKLVEVVRGTGYDVKEEQEKTILKIGGMTCASCAATVEKALKRTSGVKEVSVNIASEKGTIKYDPSKLSIEELKEVVHKTGYEVLGIEGEDESQQNDHEDDDLKKVKDAKNKMWGSWLFTIPIIIWMIPKMIWGIAWPNHTIFDLGMIVLAIPPLFVYGRKTFITAYRAVSHGGANMDVLIAIGTGAAFLTGPAVFFTPIANYAGVAAMIMAFHLTGRYIEETAKGRASQAIKKLLELGAKTATILVDGEEKKISVEDVQPGDVMLIKPGEKIPTDGEIIEGKTSIDESMATGESMPVERTVGDEVIGATVNQNGLIKVKATKVGKDTFLSQVIKMVEEAQGTKVPIQEFADKITSIFVPAVLLIAAATFILWLVFPDQFQSIGEWANNYLPWVDPTLGTVTLAIFATVAVLVIACPCALGLATPTALMVGSGIGAENGVLIRKGEAIQTIKDVHTIVFDKTGTITKGKPEVTDLVTYGPGDKEGLLQLAASVESGSEHPLGVAIVNDAKDRGLKIKAVKDFTSVTGKGVKATIEGKEVLIGSRKLMSESGIDPSKLEDDMIRLEEEAKTAMLVATENRLLGIVAVADALKDDSIHAIRELKELGLETAMITGDNRRTAKAIAKKVGIDHVVAEVLPDGKVDEIKKLQNKFGTIAMVGDGINDAPALTQADVGIAIGTGTDIAIESSDITLVRGQLSAVIIAVKLSRATFRKIKQNLFWAFIYNIVAIPFAIAGLLHPVIAEIAMAISSISVVTNANMLRRVDIKPSYEINH</sequence>
<evidence type="ECO:0000256" key="5">
    <source>
        <dbReference type="ARBA" id="ARBA00022448"/>
    </source>
</evidence>
<keyword evidence="11" id="KW-0187">Copper transport</keyword>
<keyword evidence="14" id="KW-1278">Translocase</keyword>
<reference evidence="24 25" key="2">
    <citation type="journal article" date="2013" name="PLoS ONE">
        <title>INDIGO - INtegrated Data Warehouse of MIcrobial GenOmes with Examples from the Red Sea Extremophiles.</title>
        <authorList>
            <person name="Alam I."/>
            <person name="Antunes A."/>
            <person name="Kamau A.A."/>
            <person name="Ba Alawi W."/>
            <person name="Kalkatawi M."/>
            <person name="Stingl U."/>
            <person name="Bajic V.B."/>
        </authorList>
    </citation>
    <scope>NUCLEOTIDE SEQUENCE [LARGE SCALE GENOMIC DNA]</scope>
    <source>
        <strain evidence="24 25">SSD-17B</strain>
    </source>
</reference>
<dbReference type="CDD" id="cd02094">
    <property type="entry name" value="P-type_ATPase_Cu-like"/>
    <property type="match status" value="1"/>
</dbReference>
<dbReference type="NCBIfam" id="TIGR01525">
    <property type="entry name" value="ATPase-IB_hvy"/>
    <property type="match status" value="1"/>
</dbReference>
<evidence type="ECO:0000256" key="2">
    <source>
        <dbReference type="ARBA" id="ARBA00006024"/>
    </source>
</evidence>
<keyword evidence="13" id="KW-0460">Magnesium</keyword>
<reference evidence="24 25" key="1">
    <citation type="journal article" date="2011" name="J. Bacteriol.">
        <title>Genome sequence of Haloplasma contractile, an unusual contractile bacterium from a deep-sea anoxic brine lake.</title>
        <authorList>
            <person name="Antunes A."/>
            <person name="Alam I."/>
            <person name="El Dorry H."/>
            <person name="Siam R."/>
            <person name="Robertson A."/>
            <person name="Bajic V.B."/>
            <person name="Stingl U."/>
        </authorList>
    </citation>
    <scope>NUCLEOTIDE SEQUENCE [LARGE SCALE GENOMIC DNA]</scope>
    <source>
        <strain evidence="24 25">SSD-17B</strain>
    </source>
</reference>
<evidence type="ECO:0000256" key="21">
    <source>
        <dbReference type="ARBA" id="ARBA00049289"/>
    </source>
</evidence>
<dbReference type="InterPro" id="IPR036163">
    <property type="entry name" value="HMA_dom_sf"/>
</dbReference>
<evidence type="ECO:0000256" key="16">
    <source>
        <dbReference type="ARBA" id="ARBA00023008"/>
    </source>
</evidence>
<dbReference type="SFLD" id="SFLDG00002">
    <property type="entry name" value="C1.7:_P-type_atpase_like"/>
    <property type="match status" value="1"/>
</dbReference>
<feature type="transmembrane region" description="Helical" evidence="22">
    <location>
        <begin position="239"/>
        <end position="257"/>
    </location>
</feature>
<dbReference type="eggNOG" id="COG2217">
    <property type="taxonomic scope" value="Bacteria"/>
</dbReference>
<keyword evidence="16" id="KW-0186">Copper</keyword>